<dbReference type="InterPro" id="IPR021561">
    <property type="entry name" value="AbiEi_3"/>
</dbReference>
<dbReference type="OrthoDB" id="1550938at2"/>
<protein>
    <recommendedName>
        <fullName evidence="1">Transcriptional regulator AbiEi antitoxin N-terminal domain-containing protein</fullName>
    </recommendedName>
</protein>
<dbReference type="Pfam" id="PF17194">
    <property type="entry name" value="AbiEi_3_N"/>
    <property type="match status" value="1"/>
</dbReference>
<dbReference type="AlphaFoldDB" id="A0A1S8DAY4"/>
<feature type="domain" description="Transcriptional regulator AbiEi antitoxin N-terminal" evidence="1">
    <location>
        <begin position="16"/>
        <end position="102"/>
    </location>
</feature>
<dbReference type="RefSeq" id="WP_083729087.1">
    <property type="nucleotide sequence ID" value="NZ_FOUD01000006.1"/>
</dbReference>
<dbReference type="InterPro" id="IPR033455">
    <property type="entry name" value="AbiEi_3_N"/>
</dbReference>
<reference evidence="2 3" key="1">
    <citation type="submission" date="2017-01" db="EMBL/GenBank/DDBJ databases">
        <title>Draft genome sequence of Pseudomonas pachastrellae type strain CCUG 46540T from a deep sea.</title>
        <authorList>
            <person name="Gomila M."/>
            <person name="Mulet M."/>
            <person name="Lalucat J."/>
            <person name="Garcia-Valdes E."/>
        </authorList>
    </citation>
    <scope>NUCLEOTIDE SEQUENCE [LARGE SCALE GENOMIC DNA]</scope>
    <source>
        <strain evidence="2 3">CCUG 46540</strain>
    </source>
</reference>
<evidence type="ECO:0000259" key="1">
    <source>
        <dbReference type="Pfam" id="PF17194"/>
    </source>
</evidence>
<organism evidence="2 3">
    <name type="scientific">Halopseudomonas pachastrellae</name>
    <dbReference type="NCBI Taxonomy" id="254161"/>
    <lineage>
        <taxon>Bacteria</taxon>
        <taxon>Pseudomonadati</taxon>
        <taxon>Pseudomonadota</taxon>
        <taxon>Gammaproteobacteria</taxon>
        <taxon>Pseudomonadales</taxon>
        <taxon>Pseudomonadaceae</taxon>
        <taxon>Halopseudomonas</taxon>
    </lineage>
</organism>
<gene>
    <name evidence="2" type="ORF">BXT89_17190</name>
</gene>
<name>A0A1S8DAY4_9GAMM</name>
<accession>A0A1S8DAY4</accession>
<dbReference type="Pfam" id="PF11459">
    <property type="entry name" value="AbiEi_3"/>
    <property type="match status" value="1"/>
</dbReference>
<evidence type="ECO:0000313" key="3">
    <source>
        <dbReference type="Proteomes" id="UP000242847"/>
    </source>
</evidence>
<sequence>MSDDSRPKTAAAGADTLSTLLPMGMVASRAWLLAHGLSKDRLDNHVKSGRLRKLARGVFCQQHAALNWENVVASFSLSMDIPAYAGGLTALEEYGYSQYLTLGAQRVIEVYSTLPEPSWLQVLAGQVEGVRFRWHKTQRLWQPEAVEQQIGVLHRPWSPGANAQVLARAETAYIELLHEVPEQISFEHADEIMQGLTSLSPRKVSLMLAHCKSIKAKRLFCWFADRHSHSWWKTLNDQEVDLGKGKRVIEKGGRLDKRYWITVPASLYQYYPDDQT</sequence>
<dbReference type="Proteomes" id="UP000242847">
    <property type="component" value="Unassembled WGS sequence"/>
</dbReference>
<dbReference type="EMBL" id="MUBC01000059">
    <property type="protein sequence ID" value="ONM42598.1"/>
    <property type="molecule type" value="Genomic_DNA"/>
</dbReference>
<keyword evidence="3" id="KW-1185">Reference proteome</keyword>
<proteinExistence type="predicted"/>
<dbReference type="STRING" id="254161.SAMN05216256_106103"/>
<comment type="caution">
    <text evidence="2">The sequence shown here is derived from an EMBL/GenBank/DDBJ whole genome shotgun (WGS) entry which is preliminary data.</text>
</comment>
<evidence type="ECO:0000313" key="2">
    <source>
        <dbReference type="EMBL" id="ONM42598.1"/>
    </source>
</evidence>